<feature type="domain" description="Lipase" evidence="6">
    <location>
        <begin position="23"/>
        <end position="258"/>
    </location>
</feature>
<keyword evidence="5" id="KW-0732">Signal</keyword>
<comment type="similarity">
    <text evidence="2 4">Belongs to the AB hydrolase superfamily. Lipase family.</text>
</comment>
<dbReference type="PANTHER" id="PTHR11610">
    <property type="entry name" value="LIPASE"/>
    <property type="match status" value="1"/>
</dbReference>
<evidence type="ECO:0000256" key="4">
    <source>
        <dbReference type="RuleBase" id="RU004262"/>
    </source>
</evidence>
<dbReference type="InterPro" id="IPR013818">
    <property type="entry name" value="Lipase"/>
</dbReference>
<dbReference type="Proteomes" id="UP001153636">
    <property type="component" value="Chromosome 10"/>
</dbReference>
<evidence type="ECO:0000256" key="2">
    <source>
        <dbReference type="ARBA" id="ARBA00010701"/>
    </source>
</evidence>
<dbReference type="GO" id="GO:0017171">
    <property type="term" value="F:serine hydrolase activity"/>
    <property type="evidence" value="ECO:0007669"/>
    <property type="project" value="TreeGrafter"/>
</dbReference>
<dbReference type="InterPro" id="IPR000734">
    <property type="entry name" value="TAG_lipase"/>
</dbReference>
<gene>
    <name evidence="7" type="ORF">PSYICH_LOCUS1550</name>
</gene>
<name>A0A9P0G889_9CUCU</name>
<reference evidence="7" key="1">
    <citation type="submission" date="2022-01" db="EMBL/GenBank/DDBJ databases">
        <authorList>
            <person name="King R."/>
        </authorList>
    </citation>
    <scope>NUCLEOTIDE SEQUENCE</scope>
</reference>
<dbReference type="InterPro" id="IPR029058">
    <property type="entry name" value="AB_hydrolase_fold"/>
</dbReference>
<dbReference type="GO" id="GO:0005615">
    <property type="term" value="C:extracellular space"/>
    <property type="evidence" value="ECO:0007669"/>
    <property type="project" value="TreeGrafter"/>
</dbReference>
<keyword evidence="8" id="KW-1185">Reference proteome</keyword>
<protein>
    <recommendedName>
        <fullName evidence="6">Lipase domain-containing protein</fullName>
    </recommendedName>
</protein>
<keyword evidence="3" id="KW-0964">Secreted</keyword>
<feature type="chain" id="PRO_5040437994" description="Lipase domain-containing protein" evidence="5">
    <location>
        <begin position="22"/>
        <end position="310"/>
    </location>
</feature>
<dbReference type="SUPFAM" id="SSF53474">
    <property type="entry name" value="alpha/beta-Hydrolases"/>
    <property type="match status" value="1"/>
</dbReference>
<dbReference type="EMBL" id="OV651822">
    <property type="protein sequence ID" value="CAH1100312.1"/>
    <property type="molecule type" value="Genomic_DNA"/>
</dbReference>
<feature type="signal peptide" evidence="5">
    <location>
        <begin position="1"/>
        <end position="21"/>
    </location>
</feature>
<accession>A0A9P0G889</accession>
<organism evidence="7 8">
    <name type="scientific">Psylliodes chrysocephalus</name>
    <dbReference type="NCBI Taxonomy" id="3402493"/>
    <lineage>
        <taxon>Eukaryota</taxon>
        <taxon>Metazoa</taxon>
        <taxon>Ecdysozoa</taxon>
        <taxon>Arthropoda</taxon>
        <taxon>Hexapoda</taxon>
        <taxon>Insecta</taxon>
        <taxon>Pterygota</taxon>
        <taxon>Neoptera</taxon>
        <taxon>Endopterygota</taxon>
        <taxon>Coleoptera</taxon>
        <taxon>Polyphaga</taxon>
        <taxon>Cucujiformia</taxon>
        <taxon>Chrysomeloidea</taxon>
        <taxon>Chrysomelidae</taxon>
        <taxon>Galerucinae</taxon>
        <taxon>Alticini</taxon>
        <taxon>Psylliodes</taxon>
    </lineage>
</organism>
<evidence type="ECO:0000256" key="1">
    <source>
        <dbReference type="ARBA" id="ARBA00004613"/>
    </source>
</evidence>
<dbReference type="GO" id="GO:0016298">
    <property type="term" value="F:lipase activity"/>
    <property type="evidence" value="ECO:0007669"/>
    <property type="project" value="InterPro"/>
</dbReference>
<dbReference type="GO" id="GO:0016042">
    <property type="term" value="P:lipid catabolic process"/>
    <property type="evidence" value="ECO:0007669"/>
    <property type="project" value="TreeGrafter"/>
</dbReference>
<dbReference type="OrthoDB" id="199913at2759"/>
<dbReference type="AlphaFoldDB" id="A0A9P0G889"/>
<evidence type="ECO:0000313" key="7">
    <source>
        <dbReference type="EMBL" id="CAH1100312.1"/>
    </source>
</evidence>
<dbReference type="Pfam" id="PF00151">
    <property type="entry name" value="Lipase"/>
    <property type="match status" value="1"/>
</dbReference>
<sequence>MILNIFSNFFVLIHLFSVSYSQSNEPANFSGKKPNAEQLTFTFYKDANSKPEVYHTTSSSLHIAQSLTVFIIPDHDENSKTEWVEKLRVALLKKYQVVIIDWSIAGGDPNTAKDNTKFVADNLATFITDAKVPANQVILVGLGFGAQIAGLTGKAYTSQNSGQKLFIIIALDPAAAGFEVEKRSKTKIPDSNKLIATDATIVSCTHTNCQKYGVKAATCTIDYYVNDGNVQPGCTDDKDKCSHTRAAEIFLASLEVSNAKAQEASVTVLRDKVAVRTTSTKTELYGLSIGPTSKGIYQLKTTNTPPYLTK</sequence>
<dbReference type="Gene3D" id="3.40.50.1820">
    <property type="entry name" value="alpha/beta hydrolase"/>
    <property type="match status" value="1"/>
</dbReference>
<evidence type="ECO:0000313" key="8">
    <source>
        <dbReference type="Proteomes" id="UP001153636"/>
    </source>
</evidence>
<dbReference type="PANTHER" id="PTHR11610:SF173">
    <property type="entry name" value="LIPASE DOMAIN-CONTAINING PROTEIN-RELATED"/>
    <property type="match status" value="1"/>
</dbReference>
<comment type="subcellular location">
    <subcellularLocation>
        <location evidence="1">Secreted</location>
    </subcellularLocation>
</comment>
<proteinExistence type="inferred from homology"/>
<evidence type="ECO:0000256" key="3">
    <source>
        <dbReference type="ARBA" id="ARBA00022525"/>
    </source>
</evidence>
<evidence type="ECO:0000259" key="6">
    <source>
        <dbReference type="Pfam" id="PF00151"/>
    </source>
</evidence>
<evidence type="ECO:0000256" key="5">
    <source>
        <dbReference type="SAM" id="SignalP"/>
    </source>
</evidence>